<feature type="domain" description="Malonyl-CoA:ACP transacylase (MAT)" evidence="8">
    <location>
        <begin position="10"/>
        <end position="305"/>
    </location>
</feature>
<dbReference type="InterPro" id="IPR016036">
    <property type="entry name" value="Malonyl_transacylase_ACP-bd"/>
</dbReference>
<evidence type="ECO:0000313" key="10">
    <source>
        <dbReference type="Proteomes" id="UP000598633"/>
    </source>
</evidence>
<dbReference type="PIRSF" id="PIRSF000446">
    <property type="entry name" value="Mct"/>
    <property type="match status" value="1"/>
</dbReference>
<organism evidence="9 10">
    <name type="scientific">Candidatus Sulfomarinibacter kjeldsenii</name>
    <dbReference type="NCBI Taxonomy" id="2885994"/>
    <lineage>
        <taxon>Bacteria</taxon>
        <taxon>Pseudomonadati</taxon>
        <taxon>Acidobacteriota</taxon>
        <taxon>Thermoanaerobaculia</taxon>
        <taxon>Thermoanaerobaculales</taxon>
        <taxon>Candidatus Sulfomarinibacteraceae</taxon>
        <taxon>Candidatus Sulfomarinibacter</taxon>
    </lineage>
</organism>
<dbReference type="GO" id="GO:0005829">
    <property type="term" value="C:cytosol"/>
    <property type="evidence" value="ECO:0007669"/>
    <property type="project" value="TreeGrafter"/>
</dbReference>
<dbReference type="Gene3D" id="3.40.366.10">
    <property type="entry name" value="Malonyl-Coenzyme A Acyl Carrier Protein, domain 2"/>
    <property type="match status" value="1"/>
</dbReference>
<comment type="similarity">
    <text evidence="6">Belongs to the fabD family.</text>
</comment>
<dbReference type="InterPro" id="IPR016035">
    <property type="entry name" value="Acyl_Trfase/lysoPLipase"/>
</dbReference>
<dbReference type="PANTHER" id="PTHR42681">
    <property type="entry name" value="MALONYL-COA-ACYL CARRIER PROTEIN TRANSACYLASE, MITOCHONDRIAL"/>
    <property type="match status" value="1"/>
</dbReference>
<dbReference type="Gene3D" id="3.30.70.250">
    <property type="entry name" value="Malonyl-CoA ACP transacylase, ACP-binding"/>
    <property type="match status" value="1"/>
</dbReference>
<dbReference type="InterPro" id="IPR001227">
    <property type="entry name" value="Ac_transferase_dom_sf"/>
</dbReference>
<dbReference type="Pfam" id="PF00698">
    <property type="entry name" value="Acyl_transf_1"/>
    <property type="match status" value="1"/>
</dbReference>
<evidence type="ECO:0000256" key="3">
    <source>
        <dbReference type="ARBA" id="ARBA00022679"/>
    </source>
</evidence>
<dbReference type="AlphaFoldDB" id="A0A8J6Y9J6"/>
<keyword evidence="4 6" id="KW-0012">Acyltransferase</keyword>
<dbReference type="SUPFAM" id="SSF52151">
    <property type="entry name" value="FabD/lysophospholipase-like"/>
    <property type="match status" value="1"/>
</dbReference>
<feature type="active site" evidence="7">
    <location>
        <position position="205"/>
    </location>
</feature>
<dbReference type="PANTHER" id="PTHR42681:SF1">
    <property type="entry name" value="MALONYL-COA-ACYL CARRIER PROTEIN TRANSACYLASE, MITOCHONDRIAL"/>
    <property type="match status" value="1"/>
</dbReference>
<evidence type="ECO:0000256" key="5">
    <source>
        <dbReference type="ARBA" id="ARBA00048462"/>
    </source>
</evidence>
<dbReference type="SMART" id="SM00827">
    <property type="entry name" value="PKS_AT"/>
    <property type="match status" value="1"/>
</dbReference>
<evidence type="ECO:0000256" key="6">
    <source>
        <dbReference type="PIRNR" id="PIRNR000446"/>
    </source>
</evidence>
<dbReference type="Proteomes" id="UP000598633">
    <property type="component" value="Unassembled WGS sequence"/>
</dbReference>
<comment type="caution">
    <text evidence="9">The sequence shown here is derived from an EMBL/GenBank/DDBJ whole genome shotgun (WGS) entry which is preliminary data.</text>
</comment>
<dbReference type="FunFam" id="3.30.70.250:FF:000001">
    <property type="entry name" value="Malonyl CoA-acyl carrier protein transacylase"/>
    <property type="match status" value="1"/>
</dbReference>
<dbReference type="InterPro" id="IPR004410">
    <property type="entry name" value="Malonyl_CoA-ACP_transAc_FabD"/>
</dbReference>
<accession>A0A8J6Y9J6</accession>
<protein>
    <recommendedName>
        <fullName evidence="2 6">Malonyl CoA-acyl carrier protein transacylase</fullName>
        <ecNumber evidence="1 6">2.3.1.39</ecNumber>
    </recommendedName>
</protein>
<sequence>MVNPAKIAALFPGQGSQTVGMGRDLAERWRSAARVFEAIDSSLDSHLSELCWNGPEDELRLTENTQPALLSHSVAAWTVLSDAGFEVGAVAGHSLGEYSAVVAACGLDVADAARTVRMRGRLMQQAVPVGEGAMAAVIGLDDEEVKAACKEEEASGSGSVRAVNFNSPGQVVIAGSAASVAGAGERLTESGARRVLPLPVSAPFHSPLMAPARKGLEPTLQKLDFQPLAVPLYRNVDAGRVEEPDKVRDGLIRQVDAPVLWSEIIRQMRADGFETFVEVGTGKVLSGLVKRIDRDATCYQAGTVETVENVIAELCG</sequence>
<gene>
    <name evidence="9" type="primary">fabD</name>
    <name evidence="9" type="ORF">IFJ97_07190</name>
</gene>
<evidence type="ECO:0000256" key="1">
    <source>
        <dbReference type="ARBA" id="ARBA00013258"/>
    </source>
</evidence>
<reference evidence="9 10" key="1">
    <citation type="submission" date="2020-08" db="EMBL/GenBank/DDBJ databases">
        <title>Acidobacteriota in marine sediments use diverse sulfur dissimilation pathways.</title>
        <authorList>
            <person name="Wasmund K."/>
        </authorList>
    </citation>
    <scope>NUCLEOTIDE SEQUENCE [LARGE SCALE GENOMIC DNA]</scope>
    <source>
        <strain evidence="9">MAG AM3-A</strain>
    </source>
</reference>
<evidence type="ECO:0000256" key="4">
    <source>
        <dbReference type="ARBA" id="ARBA00023315"/>
    </source>
</evidence>
<name>A0A8J6Y9J6_9BACT</name>
<comment type="catalytic activity">
    <reaction evidence="5 6">
        <text>holo-[ACP] + malonyl-CoA = malonyl-[ACP] + CoA</text>
        <dbReference type="Rhea" id="RHEA:41792"/>
        <dbReference type="Rhea" id="RHEA-COMP:9623"/>
        <dbReference type="Rhea" id="RHEA-COMP:9685"/>
        <dbReference type="ChEBI" id="CHEBI:57287"/>
        <dbReference type="ChEBI" id="CHEBI:57384"/>
        <dbReference type="ChEBI" id="CHEBI:64479"/>
        <dbReference type="ChEBI" id="CHEBI:78449"/>
        <dbReference type="EC" id="2.3.1.39"/>
    </reaction>
</comment>
<dbReference type="InterPro" id="IPR014043">
    <property type="entry name" value="Acyl_transferase_dom"/>
</dbReference>
<evidence type="ECO:0000256" key="2">
    <source>
        <dbReference type="ARBA" id="ARBA00018953"/>
    </source>
</evidence>
<dbReference type="InterPro" id="IPR050858">
    <property type="entry name" value="Mal-CoA-ACP_Trans/PKS_FabD"/>
</dbReference>
<feature type="active site" evidence="7">
    <location>
        <position position="94"/>
    </location>
</feature>
<evidence type="ECO:0000256" key="7">
    <source>
        <dbReference type="PIRSR" id="PIRSR000446-1"/>
    </source>
</evidence>
<evidence type="ECO:0000313" key="9">
    <source>
        <dbReference type="EMBL" id="MBD3871124.1"/>
    </source>
</evidence>
<dbReference type="InterPro" id="IPR024925">
    <property type="entry name" value="Malonyl_CoA-ACP_transAc"/>
</dbReference>
<proteinExistence type="inferred from homology"/>
<dbReference type="SUPFAM" id="SSF55048">
    <property type="entry name" value="Probable ACP-binding domain of malonyl-CoA ACP transacylase"/>
    <property type="match status" value="1"/>
</dbReference>
<dbReference type="EC" id="2.3.1.39" evidence="1 6"/>
<dbReference type="NCBIfam" id="TIGR00128">
    <property type="entry name" value="fabD"/>
    <property type="match status" value="1"/>
</dbReference>
<evidence type="ECO:0000259" key="8">
    <source>
        <dbReference type="SMART" id="SM00827"/>
    </source>
</evidence>
<dbReference type="GO" id="GO:0004314">
    <property type="term" value="F:[acyl-carrier-protein] S-malonyltransferase activity"/>
    <property type="evidence" value="ECO:0007669"/>
    <property type="project" value="UniProtKB-EC"/>
</dbReference>
<dbReference type="EMBL" id="JACXWA010000119">
    <property type="protein sequence ID" value="MBD3871124.1"/>
    <property type="molecule type" value="Genomic_DNA"/>
</dbReference>
<dbReference type="GO" id="GO:0006633">
    <property type="term" value="P:fatty acid biosynthetic process"/>
    <property type="evidence" value="ECO:0007669"/>
    <property type="project" value="TreeGrafter"/>
</dbReference>
<keyword evidence="3 6" id="KW-0808">Transferase</keyword>